<feature type="non-terminal residue" evidence="1">
    <location>
        <position position="51"/>
    </location>
</feature>
<evidence type="ECO:0000313" key="2">
    <source>
        <dbReference type="EMBL" id="CEK95274.1"/>
    </source>
</evidence>
<evidence type="ECO:0000313" key="1">
    <source>
        <dbReference type="EMBL" id="CEK95271.1"/>
    </source>
</evidence>
<dbReference type="EMBL" id="HACG01048409">
    <property type="protein sequence ID" value="CEK95274.1"/>
    <property type="molecule type" value="Transcribed_RNA"/>
</dbReference>
<name>A0A0B7BSA3_9EUPU</name>
<dbReference type="EMBL" id="HACG01048406">
    <property type="protein sequence ID" value="CEK95271.1"/>
    <property type="molecule type" value="Transcribed_RNA"/>
</dbReference>
<protein>
    <submittedName>
        <fullName evidence="1">Uncharacterized protein</fullName>
    </submittedName>
</protein>
<sequence>MLSNLITANNLELKAARHANASMEKVSRLSSPPGFHIAGRLSVFTTELDST</sequence>
<dbReference type="AlphaFoldDB" id="A0A0B7BSA3"/>
<organism evidence="1">
    <name type="scientific">Arion vulgaris</name>
    <dbReference type="NCBI Taxonomy" id="1028688"/>
    <lineage>
        <taxon>Eukaryota</taxon>
        <taxon>Metazoa</taxon>
        <taxon>Spiralia</taxon>
        <taxon>Lophotrochozoa</taxon>
        <taxon>Mollusca</taxon>
        <taxon>Gastropoda</taxon>
        <taxon>Heterobranchia</taxon>
        <taxon>Euthyneura</taxon>
        <taxon>Panpulmonata</taxon>
        <taxon>Eupulmonata</taxon>
        <taxon>Stylommatophora</taxon>
        <taxon>Helicina</taxon>
        <taxon>Arionoidea</taxon>
        <taxon>Arionidae</taxon>
        <taxon>Arion</taxon>
    </lineage>
</organism>
<reference evidence="1" key="1">
    <citation type="submission" date="2014-12" db="EMBL/GenBank/DDBJ databases">
        <title>Insight into the proteome of Arion vulgaris.</title>
        <authorList>
            <person name="Aradska J."/>
            <person name="Bulat T."/>
            <person name="Smidak R."/>
            <person name="Sarate P."/>
            <person name="Gangsoo J."/>
            <person name="Sialana F."/>
            <person name="Bilban M."/>
            <person name="Lubec G."/>
        </authorList>
    </citation>
    <scope>NUCLEOTIDE SEQUENCE</scope>
    <source>
        <tissue evidence="1">Skin</tissue>
    </source>
</reference>
<accession>A0A0B7BSA3</accession>
<gene>
    <name evidence="1" type="primary">ORF206216</name>
    <name evidence="2" type="synonym">ORF206243</name>
</gene>
<proteinExistence type="predicted"/>